<dbReference type="EMBL" id="AP022614">
    <property type="protein sequence ID" value="BBZ43699.1"/>
    <property type="molecule type" value="Genomic_DNA"/>
</dbReference>
<reference evidence="2 3" key="1">
    <citation type="journal article" date="2019" name="Emerg. Microbes Infect.">
        <title>Comprehensive subspecies identification of 175 nontuberculous mycobacteria species based on 7547 genomic profiles.</title>
        <authorList>
            <person name="Matsumoto Y."/>
            <person name="Kinjo T."/>
            <person name="Motooka D."/>
            <person name="Nabeya D."/>
            <person name="Jung N."/>
            <person name="Uechi K."/>
            <person name="Horii T."/>
            <person name="Iida T."/>
            <person name="Fujita J."/>
            <person name="Nakamura S."/>
        </authorList>
    </citation>
    <scope>NUCLEOTIDE SEQUENCE [LARGE SCALE GENOMIC DNA]</scope>
    <source>
        <strain evidence="2 3">JCM 14742</strain>
    </source>
</reference>
<feature type="compositionally biased region" description="Basic and acidic residues" evidence="1">
    <location>
        <begin position="79"/>
        <end position="90"/>
    </location>
</feature>
<dbReference type="Proteomes" id="UP000467105">
    <property type="component" value="Chromosome"/>
</dbReference>
<feature type="region of interest" description="Disordered" evidence="1">
    <location>
        <begin position="175"/>
        <end position="207"/>
    </location>
</feature>
<evidence type="ECO:0000313" key="3">
    <source>
        <dbReference type="Proteomes" id="UP000467105"/>
    </source>
</evidence>
<proteinExistence type="predicted"/>
<dbReference type="AlphaFoldDB" id="A0A7I7YPY2"/>
<feature type="region of interest" description="Disordered" evidence="1">
    <location>
        <begin position="79"/>
        <end position="153"/>
    </location>
</feature>
<protein>
    <submittedName>
        <fullName evidence="2">Uncharacterized protein</fullName>
    </submittedName>
</protein>
<feature type="compositionally biased region" description="Polar residues" evidence="1">
    <location>
        <begin position="175"/>
        <end position="185"/>
    </location>
</feature>
<organism evidence="2 3">
    <name type="scientific">Mycobacterium parmense</name>
    <dbReference type="NCBI Taxonomy" id="185642"/>
    <lineage>
        <taxon>Bacteria</taxon>
        <taxon>Bacillati</taxon>
        <taxon>Actinomycetota</taxon>
        <taxon>Actinomycetes</taxon>
        <taxon>Mycobacteriales</taxon>
        <taxon>Mycobacteriaceae</taxon>
        <taxon>Mycobacterium</taxon>
        <taxon>Mycobacterium simiae complex</taxon>
    </lineage>
</organism>
<evidence type="ECO:0000313" key="2">
    <source>
        <dbReference type="EMBL" id="BBZ43699.1"/>
    </source>
</evidence>
<sequence length="207" mass="22479">MRDKFIGRRELGAPSDVGTWFKDAKDGCQTGLENHDFSFDLAVGEVSLDSSFCRGLIALRDDDEFWGCIGLRQQRFGGRREVRRPSHGHDTLTLGPGTSGPNYRGEDMSSASGCSVSKCISRPPAMRTSTSGKANPNIPRMRSVAGSLPNAYPTGALERDEEVHRYRIGPEFTQGRATSTISSDSPIPKLATEQGEKPAIPVTMTTT</sequence>
<accession>A0A7I7YPY2</accession>
<dbReference type="RefSeq" id="WP_179969847.1">
    <property type="nucleotide sequence ID" value="NZ_AP022614.1"/>
</dbReference>
<evidence type="ECO:0000256" key="1">
    <source>
        <dbReference type="SAM" id="MobiDB-lite"/>
    </source>
</evidence>
<keyword evidence="3" id="KW-1185">Reference proteome</keyword>
<name>A0A7I7YPY2_9MYCO</name>
<gene>
    <name evidence="2" type="ORF">MPRM_09800</name>
</gene>